<gene>
    <name evidence="4" type="ORF">DM02DRAFT_658055</name>
</gene>
<dbReference type="InterPro" id="IPR042099">
    <property type="entry name" value="ANL_N_sf"/>
</dbReference>
<evidence type="ECO:0000256" key="1">
    <source>
        <dbReference type="ARBA" id="ARBA00022450"/>
    </source>
</evidence>
<keyword evidence="1" id="KW-0596">Phosphopantetheine</keyword>
<dbReference type="STRING" id="97972.A0A2V1DJ45"/>
<dbReference type="PROSITE" id="PS00455">
    <property type="entry name" value="AMP_BINDING"/>
    <property type="match status" value="1"/>
</dbReference>
<dbReference type="Gene3D" id="3.40.50.12780">
    <property type="entry name" value="N-terminal domain of ligase-like"/>
    <property type="match status" value="1"/>
</dbReference>
<dbReference type="Pfam" id="PF00501">
    <property type="entry name" value="AMP-binding"/>
    <property type="match status" value="1"/>
</dbReference>
<keyword evidence="5" id="KW-1185">Reference proteome</keyword>
<dbReference type="OrthoDB" id="429813at2759"/>
<proteinExistence type="predicted"/>
<dbReference type="InterPro" id="IPR000873">
    <property type="entry name" value="AMP-dep_synth/lig_dom"/>
</dbReference>
<dbReference type="InterPro" id="IPR020845">
    <property type="entry name" value="AMP-binding_CS"/>
</dbReference>
<name>A0A2V1DJ45_9PLEO</name>
<dbReference type="PANTHER" id="PTHR43439:SF2">
    <property type="entry name" value="ENZYME, PUTATIVE (JCVI)-RELATED"/>
    <property type="match status" value="1"/>
</dbReference>
<feature type="domain" description="AMP-dependent synthetase/ligase" evidence="3">
    <location>
        <begin position="20"/>
        <end position="201"/>
    </location>
</feature>
<keyword evidence="2" id="KW-0597">Phosphoprotein</keyword>
<evidence type="ECO:0000313" key="4">
    <source>
        <dbReference type="EMBL" id="PVH97643.1"/>
    </source>
</evidence>
<dbReference type="Proteomes" id="UP000244855">
    <property type="component" value="Unassembled WGS sequence"/>
</dbReference>
<evidence type="ECO:0000259" key="3">
    <source>
        <dbReference type="Pfam" id="PF00501"/>
    </source>
</evidence>
<protein>
    <submittedName>
        <fullName evidence="4">Acetyl-CoA synthetase-like protein</fullName>
    </submittedName>
</protein>
<dbReference type="EMBL" id="KZ805431">
    <property type="protein sequence ID" value="PVH97643.1"/>
    <property type="molecule type" value="Genomic_DNA"/>
</dbReference>
<dbReference type="SUPFAM" id="SSF56801">
    <property type="entry name" value="Acetyl-CoA synthetase-like"/>
    <property type="match status" value="1"/>
</dbReference>
<accession>A0A2V1DJ45</accession>
<organism evidence="4 5">
    <name type="scientific">Periconia macrospinosa</name>
    <dbReference type="NCBI Taxonomy" id="97972"/>
    <lineage>
        <taxon>Eukaryota</taxon>
        <taxon>Fungi</taxon>
        <taxon>Dikarya</taxon>
        <taxon>Ascomycota</taxon>
        <taxon>Pezizomycotina</taxon>
        <taxon>Dothideomycetes</taxon>
        <taxon>Pleosporomycetidae</taxon>
        <taxon>Pleosporales</taxon>
        <taxon>Massarineae</taxon>
        <taxon>Periconiaceae</taxon>
        <taxon>Periconia</taxon>
    </lineage>
</organism>
<evidence type="ECO:0000313" key="5">
    <source>
        <dbReference type="Proteomes" id="UP000244855"/>
    </source>
</evidence>
<dbReference type="AlphaFoldDB" id="A0A2V1DJ45"/>
<dbReference type="Pfam" id="PF23562">
    <property type="entry name" value="AMP-binding_C_3"/>
    <property type="match status" value="1"/>
</dbReference>
<dbReference type="InterPro" id="IPR051414">
    <property type="entry name" value="Adenylate-forming_Reductase"/>
</dbReference>
<dbReference type="PANTHER" id="PTHR43439">
    <property type="entry name" value="PHENYLACETATE-COENZYME A LIGASE"/>
    <property type="match status" value="1"/>
</dbReference>
<evidence type="ECO:0000256" key="2">
    <source>
        <dbReference type="ARBA" id="ARBA00022553"/>
    </source>
</evidence>
<sequence>MADPEILLPSLINSLAASEPDKLFCAYADSASTADVLNQVTYKTIANAVNACAWWLRETLGDAVNFDTIAYLGPSNIQPAILTLAAAKVNRKAFLVSPRNSVAAQLQLFDTTECKVLIVAQGFQLPEPLTTALTARDTKILPSKPQRHWLEHDSVSGFPFNASLKDCPERPFVVLHTSGSTGFPKPITYTFAALRSYIAQANPKDIDPDCAPTQTDVFKNTYGGPYMSLVGTDRKAAALLIEPRMQVEGDAEKSLLQEQIGDSVQRANDLAPDFARIEKDMILFTNPDKPIVRASKGTVQRNATLEAYKKEIDQLYEESL</sequence>
<reference evidence="4 5" key="1">
    <citation type="journal article" date="2018" name="Sci. Rep.">
        <title>Comparative genomics provides insights into the lifestyle and reveals functional heterogeneity of dark septate endophytic fungi.</title>
        <authorList>
            <person name="Knapp D.G."/>
            <person name="Nemeth J.B."/>
            <person name="Barry K."/>
            <person name="Hainaut M."/>
            <person name="Henrissat B."/>
            <person name="Johnson J."/>
            <person name="Kuo A."/>
            <person name="Lim J.H.P."/>
            <person name="Lipzen A."/>
            <person name="Nolan M."/>
            <person name="Ohm R.A."/>
            <person name="Tamas L."/>
            <person name="Grigoriev I.V."/>
            <person name="Spatafora J.W."/>
            <person name="Nagy L.G."/>
            <person name="Kovacs G.M."/>
        </authorList>
    </citation>
    <scope>NUCLEOTIDE SEQUENCE [LARGE SCALE GENOMIC DNA]</scope>
    <source>
        <strain evidence="4 5">DSE2036</strain>
    </source>
</reference>